<protein>
    <submittedName>
        <fullName evidence="5">Fatty acid-binding protein, muscle</fullName>
    </submittedName>
</protein>
<dbReference type="AlphaFoldDB" id="A0A4C1SF22"/>
<dbReference type="STRING" id="151549.A0A4C1SF22"/>
<feature type="domain" description="Cytosolic fatty-acid binding proteins" evidence="4">
    <location>
        <begin position="6"/>
        <end position="23"/>
    </location>
</feature>
<evidence type="ECO:0000313" key="6">
    <source>
        <dbReference type="Proteomes" id="UP000299102"/>
    </source>
</evidence>
<organism evidence="5 6">
    <name type="scientific">Eumeta variegata</name>
    <name type="common">Bagworm moth</name>
    <name type="synonym">Eumeta japonica</name>
    <dbReference type="NCBI Taxonomy" id="151549"/>
    <lineage>
        <taxon>Eukaryota</taxon>
        <taxon>Metazoa</taxon>
        <taxon>Ecdysozoa</taxon>
        <taxon>Arthropoda</taxon>
        <taxon>Hexapoda</taxon>
        <taxon>Insecta</taxon>
        <taxon>Pterygota</taxon>
        <taxon>Neoptera</taxon>
        <taxon>Endopterygota</taxon>
        <taxon>Lepidoptera</taxon>
        <taxon>Glossata</taxon>
        <taxon>Ditrysia</taxon>
        <taxon>Tineoidea</taxon>
        <taxon>Psychidae</taxon>
        <taxon>Oiketicinae</taxon>
        <taxon>Eumeta</taxon>
    </lineage>
</organism>
<gene>
    <name evidence="5" type="ORF">EVAR_76937_1</name>
</gene>
<dbReference type="EMBL" id="BGZK01000006">
    <property type="protein sequence ID" value="GBP00685.1"/>
    <property type="molecule type" value="Genomic_DNA"/>
</dbReference>
<comment type="caution">
    <text evidence="5">The sequence shown here is derived from an EMBL/GenBank/DDBJ whole genome shotgun (WGS) entry which is preliminary data.</text>
</comment>
<keyword evidence="6" id="KW-1185">Reference proteome</keyword>
<dbReference type="Pfam" id="PF00061">
    <property type="entry name" value="Lipocalin"/>
    <property type="match status" value="1"/>
</dbReference>
<dbReference type="GO" id="GO:0071897">
    <property type="term" value="P:DNA biosynthetic process"/>
    <property type="evidence" value="ECO:0007669"/>
    <property type="project" value="UniProtKB-ARBA"/>
</dbReference>
<dbReference type="PANTHER" id="PTHR11955">
    <property type="entry name" value="FATTY ACID BINDING PROTEIN"/>
    <property type="match status" value="1"/>
</dbReference>
<dbReference type="InterPro" id="IPR000566">
    <property type="entry name" value="Lipocln_cytosolic_FA-bd_dom"/>
</dbReference>
<dbReference type="InterPro" id="IPR043502">
    <property type="entry name" value="DNA/RNA_pol_sf"/>
</dbReference>
<evidence type="ECO:0000259" key="4">
    <source>
        <dbReference type="PROSITE" id="PS00214"/>
    </source>
</evidence>
<accession>A0A4C1SF22</accession>
<reference evidence="5 6" key="1">
    <citation type="journal article" date="2019" name="Commun. Biol.">
        <title>The bagworm genome reveals a unique fibroin gene that provides high tensile strength.</title>
        <authorList>
            <person name="Kono N."/>
            <person name="Nakamura H."/>
            <person name="Ohtoshi R."/>
            <person name="Tomita M."/>
            <person name="Numata K."/>
            <person name="Arakawa K."/>
        </authorList>
    </citation>
    <scope>NUCLEOTIDE SEQUENCE [LARGE SCALE GENOMIC DNA]</scope>
</reference>
<evidence type="ECO:0000256" key="1">
    <source>
        <dbReference type="ARBA" id="ARBA00008390"/>
    </source>
</evidence>
<dbReference type="InterPro" id="IPR012674">
    <property type="entry name" value="Calycin"/>
</dbReference>
<name>A0A4C1SF22_EUMVA</name>
<proteinExistence type="inferred from homology"/>
<dbReference type="GO" id="GO:0008289">
    <property type="term" value="F:lipid binding"/>
    <property type="evidence" value="ECO:0007669"/>
    <property type="project" value="UniProtKB-KW"/>
</dbReference>
<evidence type="ECO:0000256" key="3">
    <source>
        <dbReference type="RuleBase" id="RU003696"/>
    </source>
</evidence>
<keyword evidence="3" id="KW-0813">Transport</keyword>
<dbReference type="PRINTS" id="PR00178">
    <property type="entry name" value="FATTYACIDBP"/>
</dbReference>
<sequence length="334" mass="36877">MEFVGKKYKLVSSENFEEFMKAVGAGMILRKAASAVTPTVELRKDGDYFVLITSSTFKNAEIKFKPGEEFEEDRLDGVKLKSVCTVEGNTLKHVQRAPDGTVVTHVREFGPDELTTKRERAAAVNQPRDGLRGSYGYEISEEGIRSSRKKLDEVLELERPMTIENLKSLLEDCQTAFEILKKCLCDSPILKDLENNDNRVETRLFVDASGEELGASLMQTEKELIEMHPWTSWRLTPRSTSEGTIVKPEDGKRPTVLIVSDSENTRGQDGAGTVLTELLRCRVSGGRHLAAPQAFGMSTDSKCFDASVAQALASSGNQKYSLSKNLTLLGISSA</sequence>
<dbReference type="OrthoDB" id="354351at2759"/>
<keyword evidence="2" id="KW-0446">Lipid-binding</keyword>
<dbReference type="InterPro" id="IPR031259">
    <property type="entry name" value="ILBP"/>
</dbReference>
<evidence type="ECO:0000256" key="2">
    <source>
        <dbReference type="ARBA" id="ARBA00023121"/>
    </source>
</evidence>
<dbReference type="InterPro" id="IPR000463">
    <property type="entry name" value="Fatty_acid-bd"/>
</dbReference>
<dbReference type="SUPFAM" id="SSF56672">
    <property type="entry name" value="DNA/RNA polymerases"/>
    <property type="match status" value="1"/>
</dbReference>
<dbReference type="Gene3D" id="2.40.128.20">
    <property type="match status" value="1"/>
</dbReference>
<dbReference type="PROSITE" id="PS00214">
    <property type="entry name" value="FABP"/>
    <property type="match status" value="1"/>
</dbReference>
<evidence type="ECO:0000313" key="5">
    <source>
        <dbReference type="EMBL" id="GBP00685.1"/>
    </source>
</evidence>
<comment type="similarity">
    <text evidence="1 3">Belongs to the calycin superfamily. Fatty-acid binding protein (FABP) family.</text>
</comment>
<dbReference type="Proteomes" id="UP000299102">
    <property type="component" value="Unassembled WGS sequence"/>
</dbReference>
<dbReference type="SUPFAM" id="SSF50814">
    <property type="entry name" value="Lipocalins"/>
    <property type="match status" value="1"/>
</dbReference>